<dbReference type="SUPFAM" id="SSF52317">
    <property type="entry name" value="Class I glutamine amidotransferase-like"/>
    <property type="match status" value="1"/>
</dbReference>
<dbReference type="InterPro" id="IPR017926">
    <property type="entry name" value="GATASE"/>
</dbReference>
<dbReference type="Proteomes" id="UP000199203">
    <property type="component" value="Unassembled WGS sequence"/>
</dbReference>
<protein>
    <submittedName>
        <fullName evidence="2">GMP synthase-Glutamine amidotransferase</fullName>
    </submittedName>
</protein>
<keyword evidence="2" id="KW-0808">Transferase</keyword>
<dbReference type="STRING" id="454006.SAMN05421825_1102"/>
<gene>
    <name evidence="2" type="ORF">SAMN05421825_1102</name>
</gene>
<dbReference type="InterPro" id="IPR029062">
    <property type="entry name" value="Class_I_gatase-like"/>
</dbReference>
<dbReference type="GO" id="GO:0016740">
    <property type="term" value="F:transferase activity"/>
    <property type="evidence" value="ECO:0007669"/>
    <property type="project" value="UniProtKB-KW"/>
</dbReference>
<evidence type="ECO:0000313" key="2">
    <source>
        <dbReference type="EMBL" id="SDF12666.1"/>
    </source>
</evidence>
<keyword evidence="3" id="KW-1185">Reference proteome</keyword>
<organism evidence="2 3">
    <name type="scientific">Epilithonimonas hungarica</name>
    <dbReference type="NCBI Taxonomy" id="454006"/>
    <lineage>
        <taxon>Bacteria</taxon>
        <taxon>Pseudomonadati</taxon>
        <taxon>Bacteroidota</taxon>
        <taxon>Flavobacteriia</taxon>
        <taxon>Flavobacteriales</taxon>
        <taxon>Weeksellaceae</taxon>
        <taxon>Chryseobacterium group</taxon>
        <taxon>Epilithonimonas</taxon>
    </lineage>
</organism>
<accession>A0A1G7IJF1</accession>
<evidence type="ECO:0000313" key="3">
    <source>
        <dbReference type="Proteomes" id="UP000199203"/>
    </source>
</evidence>
<keyword evidence="2" id="KW-0315">Glutamine amidotransferase</keyword>
<feature type="domain" description="Glutamine amidotransferase" evidence="1">
    <location>
        <begin position="38"/>
        <end position="216"/>
    </location>
</feature>
<reference evidence="3" key="1">
    <citation type="submission" date="2016-10" db="EMBL/GenBank/DDBJ databases">
        <authorList>
            <person name="Varghese N."/>
            <person name="Submissions S."/>
        </authorList>
    </citation>
    <scope>NUCLEOTIDE SEQUENCE [LARGE SCALE GENOMIC DNA]</scope>
    <source>
        <strain evidence="3">DSM 19684</strain>
    </source>
</reference>
<dbReference type="Gene3D" id="3.40.50.880">
    <property type="match status" value="1"/>
</dbReference>
<name>A0A1G7IJF1_9FLAO</name>
<dbReference type="AlphaFoldDB" id="A0A1G7IJF1"/>
<dbReference type="RefSeq" id="WP_245707116.1">
    <property type="nucleotide sequence ID" value="NZ_FNBH01000001.1"/>
</dbReference>
<dbReference type="PROSITE" id="PS51273">
    <property type="entry name" value="GATASE_TYPE_1"/>
    <property type="match status" value="1"/>
</dbReference>
<dbReference type="Pfam" id="PF00117">
    <property type="entry name" value="GATase"/>
    <property type="match status" value="1"/>
</dbReference>
<evidence type="ECO:0000259" key="1">
    <source>
        <dbReference type="Pfam" id="PF00117"/>
    </source>
</evidence>
<proteinExistence type="predicted"/>
<sequence length="280" mass="32735">MNMSKNDVRIALLDMNNNHPNQGMRNIKELSKAFQEQSEYDVSVELFDVRYKNEMPNIEDFDIFISSGGPGNPHREGYEWEQKFADFLTQIWEHNKTNEQKKYLFLVCHSFQLAVIHFGIANVCKRKSYSFGVMPIHKSEDGETEFLFKNLADPFYGVDSRAYQCIEPNQERLDELGMKIVALEKIRPTVHLERAMMAVRFSDEIFGTQFHPEADPLGFIKNLEDEKNKTAMIETFGMEKYLETIDRMDDDDKIVLTRAQIVPRFLQLASEQITKNLEFH</sequence>
<dbReference type="EMBL" id="FNBH01000001">
    <property type="protein sequence ID" value="SDF12666.1"/>
    <property type="molecule type" value="Genomic_DNA"/>
</dbReference>